<evidence type="ECO:0000313" key="3">
    <source>
        <dbReference type="Proteomes" id="UP001190700"/>
    </source>
</evidence>
<sequence>GVKHIGVRLKACFARRAFAGVCPIGVGWKTTVNLGLIPQLAQEFTDQVTFIHLLRDGRDIMTRNMKEEYTHLFGAVAHKTALMNQGPQIKVGKPKDINIRIQFWSKLNMQVMKCAQRMLPQANYIQVRIEDFVMGNLTQRGFHIFRLAQKLGVTLNERQVGQLLSVFDLPINTDSKDFVEKHYGAWRNGLIKKKNKRQIDGFKVHQLEMIGREGLEKFGYVQRDGMDRYAGMDEKDASEADAEREERVPKVAPIAE</sequence>
<dbReference type="EMBL" id="LGRX02004465">
    <property type="protein sequence ID" value="KAK3280265.1"/>
    <property type="molecule type" value="Genomic_DNA"/>
</dbReference>
<protein>
    <submittedName>
        <fullName evidence="2">Uncharacterized protein</fullName>
    </submittedName>
</protein>
<dbReference type="Proteomes" id="UP001190700">
    <property type="component" value="Unassembled WGS sequence"/>
</dbReference>
<reference evidence="2 3" key="1">
    <citation type="journal article" date="2015" name="Genome Biol. Evol.">
        <title>Comparative Genomics of a Bacterivorous Green Alga Reveals Evolutionary Causalities and Consequences of Phago-Mixotrophic Mode of Nutrition.</title>
        <authorList>
            <person name="Burns J.A."/>
            <person name="Paasch A."/>
            <person name="Narechania A."/>
            <person name="Kim E."/>
        </authorList>
    </citation>
    <scope>NUCLEOTIDE SEQUENCE [LARGE SCALE GENOMIC DNA]</scope>
    <source>
        <strain evidence="2 3">PLY_AMNH</strain>
    </source>
</reference>
<dbReference type="Gene3D" id="3.40.50.300">
    <property type="entry name" value="P-loop containing nucleotide triphosphate hydrolases"/>
    <property type="match status" value="1"/>
</dbReference>
<proteinExistence type="predicted"/>
<dbReference type="InterPro" id="IPR027417">
    <property type="entry name" value="P-loop_NTPase"/>
</dbReference>
<gene>
    <name evidence="2" type="ORF">CYMTET_11878</name>
</gene>
<organism evidence="2 3">
    <name type="scientific">Cymbomonas tetramitiformis</name>
    <dbReference type="NCBI Taxonomy" id="36881"/>
    <lineage>
        <taxon>Eukaryota</taxon>
        <taxon>Viridiplantae</taxon>
        <taxon>Chlorophyta</taxon>
        <taxon>Pyramimonadophyceae</taxon>
        <taxon>Pyramimonadales</taxon>
        <taxon>Pyramimonadaceae</taxon>
        <taxon>Cymbomonas</taxon>
    </lineage>
</organism>
<feature type="non-terminal residue" evidence="2">
    <location>
        <position position="1"/>
    </location>
</feature>
<name>A0AAE0LD12_9CHLO</name>
<evidence type="ECO:0000256" key="1">
    <source>
        <dbReference type="SAM" id="MobiDB-lite"/>
    </source>
</evidence>
<keyword evidence="3" id="KW-1185">Reference proteome</keyword>
<accession>A0AAE0LD12</accession>
<dbReference type="AlphaFoldDB" id="A0AAE0LD12"/>
<evidence type="ECO:0000313" key="2">
    <source>
        <dbReference type="EMBL" id="KAK3280265.1"/>
    </source>
</evidence>
<comment type="caution">
    <text evidence="2">The sequence shown here is derived from an EMBL/GenBank/DDBJ whole genome shotgun (WGS) entry which is preliminary data.</text>
</comment>
<feature type="region of interest" description="Disordered" evidence="1">
    <location>
        <begin position="231"/>
        <end position="256"/>
    </location>
</feature>